<evidence type="ECO:0000313" key="8">
    <source>
        <dbReference type="EMBL" id="CAL8079234.1"/>
    </source>
</evidence>
<proteinExistence type="predicted"/>
<dbReference type="SUPFAM" id="SSF103481">
    <property type="entry name" value="Multidrug resistance efflux transporter EmrE"/>
    <property type="match status" value="2"/>
</dbReference>
<feature type="transmembrane region" description="Helical" evidence="6">
    <location>
        <begin position="607"/>
        <end position="625"/>
    </location>
</feature>
<dbReference type="PANTHER" id="PTHR22911:SF6">
    <property type="entry name" value="SOLUTE CARRIER FAMILY 35 MEMBER G1"/>
    <property type="match status" value="1"/>
</dbReference>
<protein>
    <recommendedName>
        <fullName evidence="7">EamA domain-containing protein</fullName>
    </recommendedName>
</protein>
<feature type="transmembrane region" description="Helical" evidence="6">
    <location>
        <begin position="631"/>
        <end position="649"/>
    </location>
</feature>
<sequence length="688" mass="74354">MNLLDGIDKSSYSLIFSEEGDTSPRANARAAESHCQSLKPKVTKPHTVLSMKTTLVNGSYSKCDSSSDIDSEEQRPLVQSEFKLGVSPIKSNALTVTSPTLTTLPSYNLMSNDNVSITQNPYSANPNSCYNIEYVSSTLSQQPPKGSPESNDLQKTGSTSAAAAAGMYSNDVTTVPAKLLPKHNWGPDPYSSNLSTGATVNSYSEGQKILPPNYFIKDYSDIFGNIANYETDDVAKLPIISEESKMFLIGLSSNNENEDEDTMENEDQGSSNSPFQSATEEMGGDGDHDHDQDPLLIRPPPKQNVFHQFIRSAKSSKNRMKQSRKHSLKDMAQRDPGSSTALIKEVEIGNEEPGNGGPHSPVHGRKKCSIGILLAAISCVFFATSALIVKISSLHPMELLAVRGLIQGILVSPIVISSGNSFLGPAGSRSLLLARAVLGAVALVMGFASIHLIPLADAATVIFTSPVFVSIFACLCLGEVCSWFDISIIALTLIGVLLVSKPSFNFINTGTWTGIGGTFCALAAAMLTALAFIVLRQLKQVHYSVTVFWFSTVLAIFGSVLTVALDGFTLPRTWASIMECLGIGFCGFMGQVLLTKALKTENALSCSVVRTLDIVLAFFYQITLLHDTPDWYSYLGSVVVISSVVVTAFRRWYKESGKQYTRVHKIADDDPMDDSQPESSTSRQGNFS</sequence>
<evidence type="ECO:0000256" key="3">
    <source>
        <dbReference type="ARBA" id="ARBA00022989"/>
    </source>
</evidence>
<keyword evidence="3 6" id="KW-1133">Transmembrane helix</keyword>
<feature type="transmembrane region" description="Helical" evidence="6">
    <location>
        <begin position="547"/>
        <end position="568"/>
    </location>
</feature>
<evidence type="ECO:0000256" key="2">
    <source>
        <dbReference type="ARBA" id="ARBA00022692"/>
    </source>
</evidence>
<accession>A0ABP1PVT4</accession>
<keyword evidence="9" id="KW-1185">Reference proteome</keyword>
<feature type="compositionally biased region" description="Polar residues" evidence="5">
    <location>
        <begin position="268"/>
        <end position="279"/>
    </location>
</feature>
<dbReference type="InterPro" id="IPR037185">
    <property type="entry name" value="EmrE-like"/>
</dbReference>
<keyword evidence="4 6" id="KW-0472">Membrane</keyword>
<feature type="transmembrane region" description="Helical" evidence="6">
    <location>
        <begin position="432"/>
        <end position="453"/>
    </location>
</feature>
<name>A0ABP1PVT4_9HEXA</name>
<evidence type="ECO:0000256" key="4">
    <source>
        <dbReference type="ARBA" id="ARBA00023136"/>
    </source>
</evidence>
<feature type="domain" description="EamA" evidence="7">
    <location>
        <begin position="370"/>
        <end position="500"/>
    </location>
</feature>
<feature type="domain" description="EamA" evidence="7">
    <location>
        <begin position="517"/>
        <end position="647"/>
    </location>
</feature>
<reference evidence="8 9" key="1">
    <citation type="submission" date="2024-08" db="EMBL/GenBank/DDBJ databases">
        <authorList>
            <person name="Cucini C."/>
            <person name="Frati F."/>
        </authorList>
    </citation>
    <scope>NUCLEOTIDE SEQUENCE [LARGE SCALE GENOMIC DNA]</scope>
</reference>
<feature type="transmembrane region" description="Helical" evidence="6">
    <location>
        <begin position="483"/>
        <end position="500"/>
    </location>
</feature>
<dbReference type="PANTHER" id="PTHR22911">
    <property type="entry name" value="ACYL-MALONYL CONDENSING ENZYME-RELATED"/>
    <property type="match status" value="1"/>
</dbReference>
<feature type="compositionally biased region" description="Polar residues" evidence="5">
    <location>
        <begin position="138"/>
        <end position="155"/>
    </location>
</feature>
<evidence type="ECO:0000256" key="5">
    <source>
        <dbReference type="SAM" id="MobiDB-lite"/>
    </source>
</evidence>
<evidence type="ECO:0000259" key="7">
    <source>
        <dbReference type="Pfam" id="PF00892"/>
    </source>
</evidence>
<feature type="region of interest" description="Disordered" evidence="5">
    <location>
        <begin position="138"/>
        <end position="162"/>
    </location>
</feature>
<comment type="caution">
    <text evidence="8">The sequence shown here is derived from an EMBL/GenBank/DDBJ whole genome shotgun (WGS) entry which is preliminary data.</text>
</comment>
<evidence type="ECO:0000313" key="9">
    <source>
        <dbReference type="Proteomes" id="UP001642540"/>
    </source>
</evidence>
<keyword evidence="2 6" id="KW-0812">Transmembrane</keyword>
<evidence type="ECO:0000256" key="1">
    <source>
        <dbReference type="ARBA" id="ARBA00004141"/>
    </source>
</evidence>
<feature type="transmembrane region" description="Helical" evidence="6">
    <location>
        <begin position="400"/>
        <end position="420"/>
    </location>
</feature>
<feature type="transmembrane region" description="Helical" evidence="6">
    <location>
        <begin position="512"/>
        <end position="535"/>
    </location>
</feature>
<feature type="compositionally biased region" description="Basic residues" evidence="5">
    <location>
        <begin position="314"/>
        <end position="327"/>
    </location>
</feature>
<dbReference type="InterPro" id="IPR000620">
    <property type="entry name" value="EamA_dom"/>
</dbReference>
<feature type="region of interest" description="Disordered" evidence="5">
    <location>
        <begin position="667"/>
        <end position="688"/>
    </location>
</feature>
<comment type="subcellular location">
    <subcellularLocation>
        <location evidence="1">Membrane</location>
        <topology evidence="1">Multi-pass membrane protein</topology>
    </subcellularLocation>
</comment>
<evidence type="ECO:0000256" key="6">
    <source>
        <dbReference type="SAM" id="Phobius"/>
    </source>
</evidence>
<dbReference type="Proteomes" id="UP001642540">
    <property type="component" value="Unassembled WGS sequence"/>
</dbReference>
<feature type="compositionally biased region" description="Acidic residues" evidence="5">
    <location>
        <begin position="256"/>
        <end position="267"/>
    </location>
</feature>
<feature type="region of interest" description="Disordered" evidence="5">
    <location>
        <begin position="255"/>
        <end position="339"/>
    </location>
</feature>
<feature type="compositionally biased region" description="Polar residues" evidence="5">
    <location>
        <begin position="677"/>
        <end position="688"/>
    </location>
</feature>
<dbReference type="Pfam" id="PF00892">
    <property type="entry name" value="EamA"/>
    <property type="match status" value="2"/>
</dbReference>
<feature type="transmembrane region" description="Helical" evidence="6">
    <location>
        <begin position="370"/>
        <end position="388"/>
    </location>
</feature>
<dbReference type="EMBL" id="CAXLJM020000013">
    <property type="protein sequence ID" value="CAL8079234.1"/>
    <property type="molecule type" value="Genomic_DNA"/>
</dbReference>
<gene>
    <name evidence="8" type="ORF">ODALV1_LOCUS4316</name>
</gene>
<organism evidence="8 9">
    <name type="scientific">Orchesella dallaii</name>
    <dbReference type="NCBI Taxonomy" id="48710"/>
    <lineage>
        <taxon>Eukaryota</taxon>
        <taxon>Metazoa</taxon>
        <taxon>Ecdysozoa</taxon>
        <taxon>Arthropoda</taxon>
        <taxon>Hexapoda</taxon>
        <taxon>Collembola</taxon>
        <taxon>Entomobryomorpha</taxon>
        <taxon>Entomobryoidea</taxon>
        <taxon>Orchesellidae</taxon>
        <taxon>Orchesellinae</taxon>
        <taxon>Orchesella</taxon>
    </lineage>
</organism>
<feature type="transmembrane region" description="Helical" evidence="6">
    <location>
        <begin position="574"/>
        <end position="595"/>
    </location>
</feature>